<dbReference type="Proteomes" id="UP000609323">
    <property type="component" value="Unassembled WGS sequence"/>
</dbReference>
<dbReference type="HAMAP" id="MF_00727">
    <property type="entry name" value="Tgl"/>
    <property type="match status" value="1"/>
</dbReference>
<keyword evidence="2" id="KW-0749">Sporulation</keyword>
<proteinExistence type="inferred from homology"/>
<evidence type="ECO:0000256" key="1">
    <source>
        <dbReference type="ARBA" id="ARBA00022679"/>
    </source>
</evidence>
<keyword evidence="4" id="KW-1185">Reference proteome</keyword>
<comment type="caution">
    <text evidence="3">The sequence shown here is derived from an EMBL/GenBank/DDBJ whole genome shotgun (WGS) entry which is preliminary data.</text>
</comment>
<reference evidence="4" key="1">
    <citation type="journal article" date="2019" name="Int. J. Syst. Evol. Microbiol.">
        <title>The Global Catalogue of Microorganisms (GCM) 10K type strain sequencing project: providing services to taxonomists for standard genome sequencing and annotation.</title>
        <authorList>
            <consortium name="The Broad Institute Genomics Platform"/>
            <consortium name="The Broad Institute Genome Sequencing Center for Infectious Disease"/>
            <person name="Wu L."/>
            <person name="Ma J."/>
        </authorList>
    </citation>
    <scope>NUCLEOTIDE SEQUENCE [LARGE SCALE GENOMIC DNA]</scope>
    <source>
        <strain evidence="4">CGMCC 1.15044</strain>
    </source>
</reference>
<evidence type="ECO:0000313" key="3">
    <source>
        <dbReference type="EMBL" id="GGA26854.1"/>
    </source>
</evidence>
<evidence type="ECO:0000256" key="2">
    <source>
        <dbReference type="ARBA" id="ARBA00022969"/>
    </source>
</evidence>
<dbReference type="EMBL" id="BMHF01000002">
    <property type="protein sequence ID" value="GGA26854.1"/>
    <property type="molecule type" value="Genomic_DNA"/>
</dbReference>
<sequence length="256" mass="28928">MITILSGSDALHALNLTPWEQNILNMKQNSSVVYTYSTAEALAFELKMRKAIVDAATDLYRSGASFADFNRSRCNGRYWIRTRLGGFQLRNDVLPSDGINDIYQNGRLYGFECATAIVLVMYKAILDTVGQTTFNTYFPNLLLFTWYFDNDLQFNRVKVPNVYPGDALYFNNPDFNPARPGWRGENVIMLERNLYFGHGPGILPSEALLAILNANRIPGSMTPAYLMKDALALDFEHIRKLQGGAARIGHQKYLFA</sequence>
<evidence type="ECO:0000313" key="4">
    <source>
        <dbReference type="Proteomes" id="UP000609323"/>
    </source>
</evidence>
<name>A0ABQ1FSQ8_9BACL</name>
<gene>
    <name evidence="3" type="primary">tgl</name>
    <name evidence="3" type="ORF">GCM10010917_09600</name>
</gene>
<keyword evidence="1" id="KW-0808">Transferase</keyword>
<dbReference type="InterPro" id="IPR020916">
    <property type="entry name" value="Gln_gamma-glutamylTfrase_bac"/>
</dbReference>
<accession>A0ABQ1FSQ8</accession>
<organism evidence="3 4">
    <name type="scientific">Paenibacillus physcomitrellae</name>
    <dbReference type="NCBI Taxonomy" id="1619311"/>
    <lineage>
        <taxon>Bacteria</taxon>
        <taxon>Bacillati</taxon>
        <taxon>Bacillota</taxon>
        <taxon>Bacilli</taxon>
        <taxon>Bacillales</taxon>
        <taxon>Paenibacillaceae</taxon>
        <taxon>Paenibacillus</taxon>
    </lineage>
</organism>
<protein>
    <submittedName>
        <fullName evidence="3">Protein-glutamine gamma-glutamyltransferase</fullName>
    </submittedName>
</protein>
<dbReference type="Pfam" id="PF20085">
    <property type="entry name" value="TGL"/>
    <property type="match status" value="1"/>
</dbReference>
<dbReference type="RefSeq" id="WP_229752537.1">
    <property type="nucleotide sequence ID" value="NZ_BMHF01000002.1"/>
</dbReference>